<comment type="pathway">
    <text evidence="1">Cofactor biosynthesis; thiamine diphosphate biosynthesis.</text>
</comment>
<dbReference type="Proteomes" id="UP000700059">
    <property type="component" value="Unassembled WGS sequence"/>
</dbReference>
<dbReference type="EMBL" id="JAIGYQ010000002">
    <property type="protein sequence ID" value="MBX7490316.1"/>
    <property type="molecule type" value="Genomic_DNA"/>
</dbReference>
<evidence type="ECO:0000259" key="3">
    <source>
        <dbReference type="Pfam" id="PF02581"/>
    </source>
</evidence>
<evidence type="ECO:0000256" key="1">
    <source>
        <dbReference type="ARBA" id="ARBA00004948"/>
    </source>
</evidence>
<dbReference type="InterPro" id="IPR036206">
    <property type="entry name" value="ThiamineP_synth_sf"/>
</dbReference>
<feature type="domain" description="Thiamine phosphate synthase/TenI" evidence="3">
    <location>
        <begin position="5"/>
        <end position="188"/>
    </location>
</feature>
<dbReference type="InterPro" id="IPR022998">
    <property type="entry name" value="ThiamineP_synth_TenI"/>
</dbReference>
<dbReference type="Gene3D" id="3.20.20.70">
    <property type="entry name" value="Aldolase class I"/>
    <property type="match status" value="1"/>
</dbReference>
<evidence type="ECO:0000256" key="2">
    <source>
        <dbReference type="ARBA" id="ARBA00022977"/>
    </source>
</evidence>
<keyword evidence="5" id="KW-1185">Reference proteome</keyword>
<dbReference type="Pfam" id="PF02581">
    <property type="entry name" value="TMP-TENI"/>
    <property type="match status" value="1"/>
</dbReference>
<name>A0ABS7JLR4_9HELI</name>
<dbReference type="RefSeq" id="WP_221531513.1">
    <property type="nucleotide sequence ID" value="NZ_JAIGYP010000002.1"/>
</dbReference>
<dbReference type="SUPFAM" id="SSF51391">
    <property type="entry name" value="Thiamin phosphate synthase"/>
    <property type="match status" value="1"/>
</dbReference>
<dbReference type="PANTHER" id="PTHR20857:SF15">
    <property type="entry name" value="THIAMINE-PHOSPHATE SYNTHASE"/>
    <property type="match status" value="1"/>
</dbReference>
<reference evidence="4 5" key="1">
    <citation type="submission" date="2021-08" db="EMBL/GenBank/DDBJ databases">
        <title>Helicobacter spp. isolated from feces of Anatolian Ground Squirrel (Spermophilus xanthoprymnus) in Turkey.</title>
        <authorList>
            <person name="Aydin F."/>
            <person name="Abay S."/>
            <person name="Kayman T."/>
            <person name="Karakaya E."/>
            <person name="Saticioglu I.B."/>
        </authorList>
    </citation>
    <scope>NUCLEOTIDE SEQUENCE [LARGE SCALE GENOMIC DNA]</scope>
    <source>
        <strain evidence="4 5">Faydin-H70</strain>
    </source>
</reference>
<evidence type="ECO:0000313" key="5">
    <source>
        <dbReference type="Proteomes" id="UP000700059"/>
    </source>
</evidence>
<organism evidence="4 5">
    <name type="scientific">Helicobacter turcicus</name>
    <dbReference type="NCBI Taxonomy" id="2867412"/>
    <lineage>
        <taxon>Bacteria</taxon>
        <taxon>Pseudomonadati</taxon>
        <taxon>Campylobacterota</taxon>
        <taxon>Epsilonproteobacteria</taxon>
        <taxon>Campylobacterales</taxon>
        <taxon>Helicobacteraceae</taxon>
        <taxon>Helicobacter</taxon>
    </lineage>
</organism>
<accession>A0ABS7JLR4</accession>
<dbReference type="CDD" id="cd00564">
    <property type="entry name" value="TMP_TenI"/>
    <property type="match status" value="1"/>
</dbReference>
<dbReference type="PANTHER" id="PTHR20857">
    <property type="entry name" value="THIAMINE-PHOSPHATE PYROPHOSPHORYLASE"/>
    <property type="match status" value="1"/>
</dbReference>
<evidence type="ECO:0000313" key="4">
    <source>
        <dbReference type="EMBL" id="MBX7490316.1"/>
    </source>
</evidence>
<dbReference type="InterPro" id="IPR013785">
    <property type="entry name" value="Aldolase_TIM"/>
</dbReference>
<keyword evidence="2" id="KW-0784">Thiamine biosynthesis</keyword>
<sequence length="208" mass="22824">MLHGIYAISDTTLTPYSALENMLECAIRGGIALFQLRDKNTPDSTLAPLCAHLMKLCDAHNVIFVLNDRIELAKTLKSPALHIGKKEDGTPYNKDELTQIRLNYHGILGVSCYGDFNLAQNAALVGADYIAFGACFHSPTKPNAKTIPLNIFTRAKNLGLPMCAIGGIQKDNIAQIKDAQMVACISSIWQGDIKKNVQELLHRFKQGQ</sequence>
<gene>
    <name evidence="4" type="ORF">K4G57_02330</name>
</gene>
<protein>
    <submittedName>
        <fullName evidence="4">Thiamine phosphate synthase</fullName>
    </submittedName>
</protein>
<comment type="caution">
    <text evidence="4">The sequence shown here is derived from an EMBL/GenBank/DDBJ whole genome shotgun (WGS) entry which is preliminary data.</text>
</comment>
<proteinExistence type="predicted"/>